<keyword evidence="4" id="KW-1133">Transmembrane helix</keyword>
<name>A0A0E3S0K3_9EURY</name>
<dbReference type="AlphaFoldDB" id="A0A0E3S0K3"/>
<comment type="subcellular location">
    <subcellularLocation>
        <location evidence="1">Cell membrane</location>
        <topology evidence="1">Multi-pass membrane protein</topology>
    </subcellularLocation>
</comment>
<dbReference type="PATRIC" id="fig|1434111.4.peg.305"/>
<accession>A0A0E3S0K3</accession>
<dbReference type="InterPro" id="IPR002758">
    <property type="entry name" value="Cation_antiport_E"/>
</dbReference>
<dbReference type="EMBL" id="CP009515">
    <property type="protein sequence ID" value="AKB73506.1"/>
    <property type="molecule type" value="Genomic_DNA"/>
</dbReference>
<dbReference type="GO" id="GO:0008324">
    <property type="term" value="F:monoatomic cation transmembrane transporter activity"/>
    <property type="evidence" value="ECO:0007669"/>
    <property type="project" value="InterPro"/>
</dbReference>
<evidence type="ECO:0000256" key="1">
    <source>
        <dbReference type="ARBA" id="ARBA00004651"/>
    </source>
</evidence>
<dbReference type="HOGENOM" id="CLU_086615_3_2_2"/>
<evidence type="ECO:0000256" key="5">
    <source>
        <dbReference type="ARBA" id="ARBA00023136"/>
    </source>
</evidence>
<dbReference type="RefSeq" id="WP_048124362.1">
    <property type="nucleotide sequence ID" value="NZ_CP009515.1"/>
</dbReference>
<gene>
    <name evidence="6" type="ORF">MSLAZ_0245</name>
</gene>
<evidence type="ECO:0000313" key="7">
    <source>
        <dbReference type="Proteomes" id="UP000033072"/>
    </source>
</evidence>
<evidence type="ECO:0000256" key="4">
    <source>
        <dbReference type="ARBA" id="ARBA00022989"/>
    </source>
</evidence>
<reference evidence="6 7" key="1">
    <citation type="submission" date="2014-07" db="EMBL/GenBank/DDBJ databases">
        <title>Methanogenic archaea and the global carbon cycle.</title>
        <authorList>
            <person name="Henriksen J.R."/>
            <person name="Luke J."/>
            <person name="Reinhart S."/>
            <person name="Benedict M.N."/>
            <person name="Youngblut N.D."/>
            <person name="Metcalf M.E."/>
            <person name="Whitaker R.J."/>
            <person name="Metcalf W.W."/>
        </authorList>
    </citation>
    <scope>NUCLEOTIDE SEQUENCE [LARGE SCALE GENOMIC DNA]</scope>
    <source>
        <strain evidence="6 7">Z-7289</strain>
    </source>
</reference>
<evidence type="ECO:0000313" key="6">
    <source>
        <dbReference type="EMBL" id="AKB73506.1"/>
    </source>
</evidence>
<keyword evidence="2" id="KW-1003">Cell membrane</keyword>
<keyword evidence="3" id="KW-0812">Transmembrane</keyword>
<dbReference type="GO" id="GO:0005886">
    <property type="term" value="C:plasma membrane"/>
    <property type="evidence" value="ECO:0007669"/>
    <property type="project" value="UniProtKB-SubCell"/>
</dbReference>
<dbReference type="Proteomes" id="UP000033072">
    <property type="component" value="Chromosome"/>
</dbReference>
<organism evidence="6 7">
    <name type="scientific">Methanosarcina lacustris Z-7289</name>
    <dbReference type="NCBI Taxonomy" id="1434111"/>
    <lineage>
        <taxon>Archaea</taxon>
        <taxon>Methanobacteriati</taxon>
        <taxon>Methanobacteriota</taxon>
        <taxon>Stenosarchaea group</taxon>
        <taxon>Methanomicrobia</taxon>
        <taxon>Methanosarcinales</taxon>
        <taxon>Methanosarcinaceae</taxon>
        <taxon>Methanosarcina</taxon>
    </lineage>
</organism>
<keyword evidence="5" id="KW-0472">Membrane</keyword>
<dbReference type="PIRSF" id="PIRSF019239">
    <property type="entry name" value="MrpE"/>
    <property type="match status" value="1"/>
</dbReference>
<dbReference type="PANTHER" id="PTHR34584:SF1">
    <property type="entry name" value="NA(+)_H(+) ANTIPORTER SUBUNIT E1"/>
    <property type="match status" value="1"/>
</dbReference>
<sequence length="165" mass="18277">MKRRTLTYMALPVVWCLVSGQLTLGSLLLGLLFGVIVVAPFSELYRLDEVVYPTGDWISKIPKKIIYLYVLIKEIIKANIAVAKIVIKPTIDIKPGIIAVPIRTKTNIGITGIANTITLTPGTLTVDISDDKTILYVHSIDATDPQGIRDSIRDDLEHYVLEAFE</sequence>
<protein>
    <submittedName>
        <fullName evidence="6">Na(+) H(+) antiporter subunit E</fullName>
    </submittedName>
</protein>
<dbReference type="OrthoDB" id="85180at2157"/>
<dbReference type="KEGG" id="mls:MSLAZ_0245"/>
<proteinExistence type="predicted"/>
<keyword evidence="7" id="KW-1185">Reference proteome</keyword>
<dbReference type="STRING" id="1434111.MSLAZ_0245"/>
<dbReference type="PANTHER" id="PTHR34584">
    <property type="entry name" value="NA(+)/H(+) ANTIPORTER SUBUNIT E1"/>
    <property type="match status" value="1"/>
</dbReference>
<dbReference type="Pfam" id="PF01899">
    <property type="entry name" value="MNHE"/>
    <property type="match status" value="1"/>
</dbReference>
<evidence type="ECO:0000256" key="2">
    <source>
        <dbReference type="ARBA" id="ARBA00022475"/>
    </source>
</evidence>
<evidence type="ECO:0000256" key="3">
    <source>
        <dbReference type="ARBA" id="ARBA00022692"/>
    </source>
</evidence>
<dbReference type="GeneID" id="24804916"/>